<dbReference type="GO" id="GO:0043022">
    <property type="term" value="F:ribosome binding"/>
    <property type="evidence" value="ECO:0007669"/>
    <property type="project" value="InterPro"/>
</dbReference>
<feature type="transmembrane region" description="Helical" evidence="8">
    <location>
        <begin position="128"/>
        <end position="151"/>
    </location>
</feature>
<comment type="subcellular location">
    <subcellularLocation>
        <location evidence="1">Mitochondrion inner membrane</location>
        <topology evidence="1">Single-pass membrane protein</topology>
    </subcellularLocation>
</comment>
<evidence type="ECO:0000256" key="3">
    <source>
        <dbReference type="ARBA" id="ARBA00022792"/>
    </source>
</evidence>
<accession>M7BV65</accession>
<keyword evidence="2 8" id="KW-0812">Transmembrane</keyword>
<sequence length="418" mass="48004">MKDSENQQLLYCTHLAPGLPHLRTKAVRTLHTSAYWHQELKDESQLHQSTINQDNEHAKTLSDQSIETGVEKKSLRQRIVDELKHYYNGFHLLWIDTKVAARMVWRLLHGQVLTRRERRRLLRTCADLFRLVPFLVFIIVPFMEFLLPVFLKLFPEMLPSTFETESKKEEKQKKKLSATLELAKFLQETITEMARRNKADTGEATKQFSSYVQQVRHAGHQPSTQEIVRFSKLFEDELTLEHLERPQLVALCKLLELQPIGTNNLLRFQLLMQLRSIKADDEWLDLHLKENVPPSLLLLSRALYLIDVKPKPIQVSPNEGEEFISQPSEKLPVPGVSVMPPPGEGSMGESRKMIAGNVNKWVMKAGPMGGDERRVDTGSVERVGLALLYRVTLTPEALDGVQQRQLYPLQPLTPGQPF</sequence>
<dbReference type="AlphaFoldDB" id="M7BV65"/>
<reference evidence="11" key="1">
    <citation type="journal article" date="2013" name="Nat. Genet.">
        <title>The draft genomes of soft-shell turtle and green sea turtle yield insights into the development and evolution of the turtle-specific body plan.</title>
        <authorList>
            <person name="Wang Z."/>
            <person name="Pascual-Anaya J."/>
            <person name="Zadissa A."/>
            <person name="Li W."/>
            <person name="Niimura Y."/>
            <person name="Huang Z."/>
            <person name="Li C."/>
            <person name="White S."/>
            <person name="Xiong Z."/>
            <person name="Fang D."/>
            <person name="Wang B."/>
            <person name="Ming Y."/>
            <person name="Chen Y."/>
            <person name="Zheng Y."/>
            <person name="Kuraku S."/>
            <person name="Pignatelli M."/>
            <person name="Herrero J."/>
            <person name="Beal K."/>
            <person name="Nozawa M."/>
            <person name="Li Q."/>
            <person name="Wang J."/>
            <person name="Zhang H."/>
            <person name="Yu L."/>
            <person name="Shigenobu S."/>
            <person name="Wang J."/>
            <person name="Liu J."/>
            <person name="Flicek P."/>
            <person name="Searle S."/>
            <person name="Wang J."/>
            <person name="Kuratani S."/>
            <person name="Yin Y."/>
            <person name="Aken B."/>
            <person name="Zhang G."/>
            <person name="Irie N."/>
        </authorList>
    </citation>
    <scope>NUCLEOTIDE SEQUENCE [LARGE SCALE GENOMIC DNA]</scope>
</reference>
<dbReference type="InterPro" id="IPR044202">
    <property type="entry name" value="LETM1/MDM38-like"/>
</dbReference>
<feature type="domain" description="Letm1 RBD" evidence="9">
    <location>
        <begin position="174"/>
        <end position="418"/>
    </location>
</feature>
<keyword evidence="11" id="KW-1185">Reference proteome</keyword>
<dbReference type="InterPro" id="IPR033122">
    <property type="entry name" value="LETM1-like_RBD"/>
</dbReference>
<evidence type="ECO:0000256" key="1">
    <source>
        <dbReference type="ARBA" id="ARBA00004434"/>
    </source>
</evidence>
<dbReference type="GO" id="GO:0005743">
    <property type="term" value="C:mitochondrial inner membrane"/>
    <property type="evidence" value="ECO:0007669"/>
    <property type="project" value="UniProtKB-SubCell"/>
</dbReference>
<dbReference type="GO" id="GO:0030003">
    <property type="term" value="P:intracellular monoatomic cation homeostasis"/>
    <property type="evidence" value="ECO:0007669"/>
    <property type="project" value="TreeGrafter"/>
</dbReference>
<evidence type="ECO:0000256" key="2">
    <source>
        <dbReference type="ARBA" id="ARBA00022692"/>
    </source>
</evidence>
<evidence type="ECO:0000256" key="7">
    <source>
        <dbReference type="PROSITE-ProRule" id="PRU01094"/>
    </source>
</evidence>
<evidence type="ECO:0000313" key="10">
    <source>
        <dbReference type="EMBL" id="EMP41721.1"/>
    </source>
</evidence>
<proteinExistence type="predicted"/>
<evidence type="ECO:0000256" key="5">
    <source>
        <dbReference type="ARBA" id="ARBA00023128"/>
    </source>
</evidence>
<keyword evidence="3" id="KW-0999">Mitochondrion inner membrane</keyword>
<evidence type="ECO:0000259" key="9">
    <source>
        <dbReference type="PROSITE" id="PS51758"/>
    </source>
</evidence>
<evidence type="ECO:0000256" key="6">
    <source>
        <dbReference type="ARBA" id="ARBA00023136"/>
    </source>
</evidence>
<protein>
    <submittedName>
        <fullName evidence="10">LETM1 domain-containing protein LETM2</fullName>
    </submittedName>
</protein>
<dbReference type="STRING" id="8469.M7BV65"/>
<dbReference type="Proteomes" id="UP000031443">
    <property type="component" value="Unassembled WGS sequence"/>
</dbReference>
<keyword evidence="4 8" id="KW-1133">Transmembrane helix</keyword>
<keyword evidence="5 7" id="KW-0496">Mitochondrion</keyword>
<gene>
    <name evidence="10" type="ORF">UY3_01017</name>
</gene>
<dbReference type="PROSITE" id="PS51758">
    <property type="entry name" value="LETM1_RBD"/>
    <property type="match status" value="1"/>
</dbReference>
<organism evidence="10 11">
    <name type="scientific">Chelonia mydas</name>
    <name type="common">Green sea-turtle</name>
    <name type="synonym">Chelonia agassizi</name>
    <dbReference type="NCBI Taxonomy" id="8469"/>
    <lineage>
        <taxon>Eukaryota</taxon>
        <taxon>Metazoa</taxon>
        <taxon>Chordata</taxon>
        <taxon>Craniata</taxon>
        <taxon>Vertebrata</taxon>
        <taxon>Euteleostomi</taxon>
        <taxon>Archelosauria</taxon>
        <taxon>Testudinata</taxon>
        <taxon>Testudines</taxon>
        <taxon>Cryptodira</taxon>
        <taxon>Durocryptodira</taxon>
        <taxon>Americhelydia</taxon>
        <taxon>Chelonioidea</taxon>
        <taxon>Cheloniidae</taxon>
        <taxon>Chelonia</taxon>
    </lineage>
</organism>
<name>M7BV65_CHEMY</name>
<dbReference type="Pfam" id="PF07766">
    <property type="entry name" value="LETM1_RBD"/>
    <property type="match status" value="1"/>
</dbReference>
<dbReference type="PANTHER" id="PTHR14009:SF7">
    <property type="entry name" value="LETM1 DOMAIN-CONTAINING PROTEIN LETM2, MITOCHONDRIAL"/>
    <property type="match status" value="1"/>
</dbReference>
<evidence type="ECO:0000256" key="8">
    <source>
        <dbReference type="SAM" id="Phobius"/>
    </source>
</evidence>
<evidence type="ECO:0000256" key="4">
    <source>
        <dbReference type="ARBA" id="ARBA00022989"/>
    </source>
</evidence>
<dbReference type="PANTHER" id="PTHR14009">
    <property type="entry name" value="LEUCINE ZIPPER-EF-HAND CONTAINING TRANSMEMBRANE PROTEIN"/>
    <property type="match status" value="1"/>
</dbReference>
<keyword evidence="6 8" id="KW-0472">Membrane</keyword>
<dbReference type="EMBL" id="KB485296">
    <property type="protein sequence ID" value="EMP41721.1"/>
    <property type="molecule type" value="Genomic_DNA"/>
</dbReference>
<evidence type="ECO:0000313" key="11">
    <source>
        <dbReference type="Proteomes" id="UP000031443"/>
    </source>
</evidence>